<reference evidence="3" key="1">
    <citation type="journal article" date="2019" name="Int. J. Syst. Evol. Microbiol.">
        <title>The Global Catalogue of Microorganisms (GCM) 10K type strain sequencing project: providing services to taxonomists for standard genome sequencing and annotation.</title>
        <authorList>
            <consortium name="The Broad Institute Genomics Platform"/>
            <consortium name="The Broad Institute Genome Sequencing Center for Infectious Disease"/>
            <person name="Wu L."/>
            <person name="Ma J."/>
        </authorList>
    </citation>
    <scope>NUCLEOTIDE SEQUENCE [LARGE SCALE GENOMIC DNA]</scope>
    <source>
        <strain evidence="3">DFY41</strain>
    </source>
</reference>
<dbReference type="SUPFAM" id="SSF75011">
    <property type="entry name" value="3-carboxy-cis,cis-mucoante lactonizing enzyme"/>
    <property type="match status" value="1"/>
</dbReference>
<organism evidence="2 3">
    <name type="scientific">Nocardioides taihuensis</name>
    <dbReference type="NCBI Taxonomy" id="1835606"/>
    <lineage>
        <taxon>Bacteria</taxon>
        <taxon>Bacillati</taxon>
        <taxon>Actinomycetota</taxon>
        <taxon>Actinomycetes</taxon>
        <taxon>Propionibacteriales</taxon>
        <taxon>Nocardioidaceae</taxon>
        <taxon>Nocardioides</taxon>
    </lineage>
</organism>
<keyword evidence="3" id="KW-1185">Reference proteome</keyword>
<proteinExistence type="predicted"/>
<accession>A0ABW0BS55</accession>
<dbReference type="InterPro" id="IPR015943">
    <property type="entry name" value="WD40/YVTN_repeat-like_dom_sf"/>
</dbReference>
<keyword evidence="1" id="KW-0812">Transmembrane</keyword>
<evidence type="ECO:0000256" key="1">
    <source>
        <dbReference type="SAM" id="Phobius"/>
    </source>
</evidence>
<keyword evidence="1" id="KW-1133">Transmembrane helix</keyword>
<dbReference type="Gene3D" id="2.130.10.10">
    <property type="entry name" value="YVTN repeat-like/Quinoprotein amine dehydrogenase"/>
    <property type="match status" value="1"/>
</dbReference>
<dbReference type="EMBL" id="JBHSKD010000028">
    <property type="protein sequence ID" value="MFC5179456.1"/>
    <property type="molecule type" value="Genomic_DNA"/>
</dbReference>
<gene>
    <name evidence="2" type="ORF">ACFPGP_22465</name>
</gene>
<comment type="caution">
    <text evidence="2">The sequence shown here is derived from an EMBL/GenBank/DDBJ whole genome shotgun (WGS) entry which is preliminary data.</text>
</comment>
<keyword evidence="1" id="KW-0472">Membrane</keyword>
<evidence type="ECO:0000313" key="3">
    <source>
        <dbReference type="Proteomes" id="UP001596087"/>
    </source>
</evidence>
<feature type="transmembrane region" description="Helical" evidence="1">
    <location>
        <begin position="43"/>
        <end position="64"/>
    </location>
</feature>
<evidence type="ECO:0008006" key="4">
    <source>
        <dbReference type="Google" id="ProtNLM"/>
    </source>
</evidence>
<sequence length="534" mass="56885">MIRVVVLLAVLVLWFLLGPWVLVAALASLLVPRVRAFLRPEHPWRGLGIALAVVLVLGGIVWLIPDGRLPLPPGAGVLVSPSYVGRPAMARPIDGVEVPQNPHLAPNGASSMHDDAWATDSYAWPGPLGEKPEVDTAWYGIEECASLAFDTQERIIALCGDLSGPRLHVVDPETLRFLTTKDLPDRVDVEGKAPWENLCGGAYFYLDQDDRAVVATTDRQVLAVATSDGDGNADLTVDDSWDLADDIPSDDCMIALLPDWAGRIWFATSKGRVGVVDPETDEVQVEALGEEIANSIATDETGGVYVVTTGALYRLSADAGGRPRVDWRQQYDAGSEQKPGQLSQGSGTTPTLLPGGLVAITDNADPRMHVLFLRRDTGEEVCEAPVFDDGASASDNSLVVVGPASVVVENNYGYASPLSTVLGRTTTPGFARVDLVDGRCKVAWTNDDIVGPTSVAKSSLATGLVYAYTKRHSWWGASAWYLTALDATTGRHVFSVRTGTSIFANNHYSAVTIAPDGSAYAATLGGLVRVRDGG</sequence>
<name>A0ABW0BS55_9ACTN</name>
<dbReference type="Proteomes" id="UP001596087">
    <property type="component" value="Unassembled WGS sequence"/>
</dbReference>
<protein>
    <recommendedName>
        <fullName evidence="4">Pyrroloquinoline-quinone binding quinoprotein</fullName>
    </recommendedName>
</protein>
<dbReference type="RefSeq" id="WP_378593651.1">
    <property type="nucleotide sequence ID" value="NZ_JBHSKD010000028.1"/>
</dbReference>
<evidence type="ECO:0000313" key="2">
    <source>
        <dbReference type="EMBL" id="MFC5179456.1"/>
    </source>
</evidence>